<name>A0A0D2GR53_9EURO</name>
<evidence type="ECO:0000259" key="2">
    <source>
        <dbReference type="Pfam" id="PF25995"/>
    </source>
</evidence>
<feature type="compositionally biased region" description="Basic and acidic residues" evidence="1">
    <location>
        <begin position="534"/>
        <end position="545"/>
    </location>
</feature>
<dbReference type="PANTHER" id="PTHR31011:SF2">
    <property type="entry name" value="PROTEIN STB2-RELATED"/>
    <property type="match status" value="1"/>
</dbReference>
<dbReference type="RefSeq" id="XP_013267939.1">
    <property type="nucleotide sequence ID" value="XM_013412485.1"/>
</dbReference>
<accession>A0A0D2GR53</accession>
<feature type="compositionally biased region" description="Polar residues" evidence="1">
    <location>
        <begin position="18"/>
        <end position="31"/>
    </location>
</feature>
<dbReference type="InterPro" id="IPR038919">
    <property type="entry name" value="STB2/STB2"/>
</dbReference>
<feature type="domain" description="STB6-like N-terminal" evidence="2">
    <location>
        <begin position="66"/>
        <end position="205"/>
    </location>
</feature>
<gene>
    <name evidence="3" type="ORF">Z518_09868</name>
</gene>
<dbReference type="STRING" id="1442369.A0A0D2GR53"/>
<sequence length="858" mass="95927">MSLATPGFLIPYHGPSSYRGSTPLDKSSSARPSPKERPESHGANSPEPSSPPSANSCQPRPGHSRKRLVFSDPVAFRYLEEDPATDAIERWRRLHGYEMYLVEQWACSRTHPTFVICTYTGDPSHSILVNVLSVPSDESTWSPRLQIYFSAVSQFHAKEKETPLGTLMVTNLSGFPSALTVIAVPDGDIKKHREDFIVNENLKRMGCSGRAAINVQPPQPSTVAKFHHLYRTSETVPLYQSVMELVRVCQTALIMYDKIQPTYADGLLCDVTEKAINDWWTDIGTYFYNVEPSDGILGPTTVAALLGLLIGAYNRLKAFGSPVGKDVLDTVSMKRAIGHFQKGQKMERSRRLDRETLDRLHRATAKNASGEGWTVPKAVKSTVAELSGKGGEMVMGIVGARDKAGISDAETMDIERFAQLVTGPKMKWLWQGKPAKSGDMFVNPTDDLKGRIFSTDDQGNFFWTSNQHDSISDGGVLERTDTTYTNQTQDGKSSRGRIRGAVGGLKAHGPRYHKDGEEAHDWVESAATATSRLSKDHYSFRDHTLRPPLTPRQTGPPSFDLALASVRPTSPTEPQGQPLRRAETTTETKISSHREQLRPALPGDSPRRRKLNADMADLRNEFKADIYRNFSAELPYKGFQSRVLRRSQSAIQLMVHPADSPRQNRINRQLSFSLVEKAVLDLGESVVDEGITKGKIEGDLTNALAERDALVAAAQKKAKRIQVIQQSLIPYTESRVAHVETLDHAANQHLEQLNELYYHRLEEYQTLQATSSDIVSQEKNALTESIRRIEMLGAKMDYELDSLQSRLQEVEDGVDDFERNVLVIEARVRELIGDERQNSIPWIQRVFNFMGSRKKMTV</sequence>
<dbReference type="GeneID" id="25297939"/>
<dbReference type="OrthoDB" id="19806at2759"/>
<dbReference type="InterPro" id="IPR059025">
    <property type="entry name" value="STB6_N"/>
</dbReference>
<keyword evidence="4" id="KW-1185">Reference proteome</keyword>
<feature type="compositionally biased region" description="Basic and acidic residues" evidence="1">
    <location>
        <begin position="580"/>
        <end position="597"/>
    </location>
</feature>
<dbReference type="HOGENOM" id="CLU_010065_0_0_1"/>
<dbReference type="Pfam" id="PF25995">
    <property type="entry name" value="STB6_N"/>
    <property type="match status" value="1"/>
</dbReference>
<reference evidence="3 4" key="1">
    <citation type="submission" date="2015-01" db="EMBL/GenBank/DDBJ databases">
        <title>The Genome Sequence of Rhinocladiella mackenzie CBS 650.93.</title>
        <authorList>
            <consortium name="The Broad Institute Genomics Platform"/>
            <person name="Cuomo C."/>
            <person name="de Hoog S."/>
            <person name="Gorbushina A."/>
            <person name="Stielow B."/>
            <person name="Teixiera M."/>
            <person name="Abouelleil A."/>
            <person name="Chapman S.B."/>
            <person name="Priest M."/>
            <person name="Young S.K."/>
            <person name="Wortman J."/>
            <person name="Nusbaum C."/>
            <person name="Birren B."/>
        </authorList>
    </citation>
    <scope>NUCLEOTIDE SEQUENCE [LARGE SCALE GENOMIC DNA]</scope>
    <source>
        <strain evidence="3 4">CBS 650.93</strain>
    </source>
</reference>
<dbReference type="GO" id="GO:0070822">
    <property type="term" value="C:Sin3-type complex"/>
    <property type="evidence" value="ECO:0007669"/>
    <property type="project" value="TreeGrafter"/>
</dbReference>
<dbReference type="PANTHER" id="PTHR31011">
    <property type="entry name" value="PROTEIN STB2-RELATED"/>
    <property type="match status" value="1"/>
</dbReference>
<evidence type="ECO:0000256" key="1">
    <source>
        <dbReference type="SAM" id="MobiDB-lite"/>
    </source>
</evidence>
<feature type="region of interest" description="Disordered" evidence="1">
    <location>
        <begin position="534"/>
        <end position="609"/>
    </location>
</feature>
<evidence type="ECO:0000313" key="3">
    <source>
        <dbReference type="EMBL" id="KIX00803.1"/>
    </source>
</evidence>
<evidence type="ECO:0000313" key="4">
    <source>
        <dbReference type="Proteomes" id="UP000053617"/>
    </source>
</evidence>
<organism evidence="3 4">
    <name type="scientific">Rhinocladiella mackenziei CBS 650.93</name>
    <dbReference type="NCBI Taxonomy" id="1442369"/>
    <lineage>
        <taxon>Eukaryota</taxon>
        <taxon>Fungi</taxon>
        <taxon>Dikarya</taxon>
        <taxon>Ascomycota</taxon>
        <taxon>Pezizomycotina</taxon>
        <taxon>Eurotiomycetes</taxon>
        <taxon>Chaetothyriomycetidae</taxon>
        <taxon>Chaetothyriales</taxon>
        <taxon>Herpotrichiellaceae</taxon>
        <taxon>Rhinocladiella</taxon>
    </lineage>
</organism>
<feature type="region of interest" description="Disordered" evidence="1">
    <location>
        <begin position="485"/>
        <end position="513"/>
    </location>
</feature>
<dbReference type="VEuPathDB" id="FungiDB:Z518_09868"/>
<dbReference type="Proteomes" id="UP000053617">
    <property type="component" value="Unassembled WGS sequence"/>
</dbReference>
<dbReference type="EMBL" id="KN847482">
    <property type="protein sequence ID" value="KIX00803.1"/>
    <property type="molecule type" value="Genomic_DNA"/>
</dbReference>
<feature type="region of interest" description="Disordered" evidence="1">
    <location>
        <begin position="1"/>
        <end position="65"/>
    </location>
</feature>
<proteinExistence type="predicted"/>
<protein>
    <recommendedName>
        <fullName evidence="2">STB6-like N-terminal domain-containing protein</fullName>
    </recommendedName>
</protein>
<dbReference type="AlphaFoldDB" id="A0A0D2GR53"/>